<sequence length="317" mass="38318">MIFEYLYDLYLNETNNARKVIIEQIVLYLDNDYNRKFSSYSKNYINIFMHDIKLNELFIDFIKEKPLNSFIFNDTLEDISNEVYKNIYNFFSEFKIVRKNNRISCIFDDILLLEFFIAYDDTDIYVRVSKLMKGKFSGKELLNRLENLIQKVNRISMITLEDESKITWKTIHGDYIISLNCLYILSYGQSWYNSLGYKQKEFESDQIISNKLRNTKLTDYLISYEKKYVHNMNFIDNFKNMIPFIHKYFNINDTIGKICKDIFFLIKIKDLNINIEYLQVLLTILELCSYGIEYSYSNLIKKIYQFFENNKMRSYNI</sequence>
<name>A0A6C0AFM7_9ZZZZ</name>
<protein>
    <submittedName>
        <fullName evidence="1">Uncharacterized protein</fullName>
    </submittedName>
</protein>
<proteinExistence type="predicted"/>
<evidence type="ECO:0000313" key="1">
    <source>
        <dbReference type="EMBL" id="QHS78175.1"/>
    </source>
</evidence>
<dbReference type="AlphaFoldDB" id="A0A6C0AFM7"/>
<dbReference type="EMBL" id="MN740595">
    <property type="protein sequence ID" value="QHS78175.1"/>
    <property type="molecule type" value="Genomic_DNA"/>
</dbReference>
<reference evidence="1" key="1">
    <citation type="journal article" date="2020" name="Nature">
        <title>Giant virus diversity and host interactions through global metagenomics.</title>
        <authorList>
            <person name="Schulz F."/>
            <person name="Roux S."/>
            <person name="Paez-Espino D."/>
            <person name="Jungbluth S."/>
            <person name="Walsh D.A."/>
            <person name="Denef V.J."/>
            <person name="McMahon K.D."/>
            <person name="Konstantinidis K.T."/>
            <person name="Eloe-Fadrosh E.A."/>
            <person name="Kyrpides N.C."/>
            <person name="Woyke T."/>
        </authorList>
    </citation>
    <scope>NUCLEOTIDE SEQUENCE</scope>
    <source>
        <strain evidence="1">GVMAG-S-1021933-23</strain>
    </source>
</reference>
<accession>A0A6C0AFM7</accession>
<organism evidence="1">
    <name type="scientific">viral metagenome</name>
    <dbReference type="NCBI Taxonomy" id="1070528"/>
    <lineage>
        <taxon>unclassified sequences</taxon>
        <taxon>metagenomes</taxon>
        <taxon>organismal metagenomes</taxon>
    </lineage>
</organism>